<accession>A0A183SVR2</accession>
<feature type="compositionally biased region" description="Gly residues" evidence="4">
    <location>
        <begin position="767"/>
        <end position="776"/>
    </location>
</feature>
<dbReference type="SUPFAM" id="SSF54928">
    <property type="entry name" value="RNA-binding domain, RBD"/>
    <property type="match status" value="2"/>
</dbReference>
<dbReference type="AlphaFoldDB" id="A0A183SVR2"/>
<feature type="compositionally biased region" description="Polar residues" evidence="4">
    <location>
        <begin position="881"/>
        <end position="900"/>
    </location>
</feature>
<name>A0A183SVR2_SCHSO</name>
<feature type="compositionally biased region" description="Polar residues" evidence="4">
    <location>
        <begin position="446"/>
        <end position="457"/>
    </location>
</feature>
<feature type="compositionally biased region" description="Low complexity" evidence="4">
    <location>
        <begin position="704"/>
        <end position="715"/>
    </location>
</feature>
<feature type="compositionally biased region" description="Polar residues" evidence="4">
    <location>
        <begin position="465"/>
        <end position="476"/>
    </location>
</feature>
<dbReference type="GO" id="GO:0000785">
    <property type="term" value="C:chromatin"/>
    <property type="evidence" value="ECO:0007669"/>
    <property type="project" value="TreeGrafter"/>
</dbReference>
<evidence type="ECO:0000256" key="2">
    <source>
        <dbReference type="ARBA" id="ARBA00023242"/>
    </source>
</evidence>
<evidence type="ECO:0000256" key="4">
    <source>
        <dbReference type="SAM" id="MobiDB-lite"/>
    </source>
</evidence>
<dbReference type="WBParaSite" id="SSLN_0000864001-mRNA-1">
    <property type="protein sequence ID" value="SSLN_0000864001-mRNA-1"/>
    <property type="gene ID" value="SSLN_0000864001"/>
</dbReference>
<dbReference type="Gene3D" id="3.30.70.330">
    <property type="match status" value="2"/>
</dbReference>
<dbReference type="GO" id="GO:0005654">
    <property type="term" value="C:nucleoplasm"/>
    <property type="evidence" value="ECO:0007669"/>
    <property type="project" value="TreeGrafter"/>
</dbReference>
<feature type="region of interest" description="Disordered" evidence="4">
    <location>
        <begin position="880"/>
        <end position="900"/>
    </location>
</feature>
<dbReference type="GO" id="GO:0010468">
    <property type="term" value="P:regulation of gene expression"/>
    <property type="evidence" value="ECO:0007669"/>
    <property type="project" value="TreeGrafter"/>
</dbReference>
<dbReference type="InterPro" id="IPR035979">
    <property type="entry name" value="RBD_domain_sf"/>
</dbReference>
<keyword evidence="3" id="KW-0694">RNA-binding</keyword>
<dbReference type="Pfam" id="PF00076">
    <property type="entry name" value="RRM_1"/>
    <property type="match status" value="2"/>
</dbReference>
<dbReference type="PANTHER" id="PTHR48033">
    <property type="entry name" value="RNA-BINDING (RRM/RBD/RNP MOTIFS) FAMILY PROTEIN"/>
    <property type="match status" value="1"/>
</dbReference>
<sequence length="1075" mass="116898">LGVLINSAKRAPQILLAIRRGIVQIDKEIFQKTYGAFVRSRLQYAIQACRPWLRKEYVQLERVQVRDTKMVKNLSHLPHGARLAVLDLFPLNYRQLGGDLIKTYWIVRVRECALEFADFFKLAGTVHLRGHPFKLQRKFIHADIRRNVFSQRVVGTWNGLSARRKLFVGGLTSETSEKNLNEYFLNFGEVVSCAVKVCRETGQSRGFGFVVFKDEDSVKKVLSAPEHRLNGKKIDPKPAKCNKDTQRKVFVGGLDPEVTQEQVEEHFSQFGKVEAVDLPFDNIKGRRKNYVFVVFSSENEAKKAASVERQEICGKSCDVRVAVHRETSFRQRAQLQQSPLELQQMLFNLTYALNAAPINPAFLLHNPLAVTGSLNPWNFTTNQHLSCPQRPDGMRAGRAGTNNSVVKTNFRPSVFGVDSQYVNGVDKHPGSQYAANLASQFNSSVSLNPSTSTNLATAESAWDPANSSSENSLSRPQQQTAQQQQGPSMQHSGGVYASSTSSVPAANSIAPSSAYALRSVDYTNGGSPYLTFAQPGYQFQPGQSSMPYFYPVGPSGSYLAAAAAAAAAGGGGVGAGQNPNLYHQHMAASALGAGPQATGAMQPNASPAATPGFHQIGLPNPNLQGPFVNDFMTMLAANQVGMPFLAYPPNATAGLVGLQFRQQTMNPYYQPANNSTTDGISALSGYPSTDPSAPRPLLYGTGGPTTVATTSTGSVKHTLLSPHYGGDQQSRPTAPRHAARQSYNANSGSNMANASYQRPSSGSNSVGRGGGGGGGRFSCSQQLSTTSTEIAKPSANGDCPNTSISTRPGEEEVTTMSAEKQPIKTPKSSSPTVKHLQPATLEVLPAREDKAQNDKALPQVTSSLAVAAGSKEITEKLGATGTLQSHSGKKNNQASQTTGSVVASLTNGVKHETSESVPSAADSYPLSETRVRHFQPFPLFCLPYYSPSIDLALSTPALRVNPEFLPLTVAQKVMLPSQDCVSLPCPRGNWWIGDRKKKKKKKKKKKEEKEKKKFFWIPARTCHEILSQIRGVEAHERSTYRAQYNKQENRSLHAYTNVSWLSRDKTPCLKLSCIH</sequence>
<reference evidence="6" key="1">
    <citation type="submission" date="2016-06" db="UniProtKB">
        <authorList>
            <consortium name="WormBaseParasite"/>
        </authorList>
    </citation>
    <scope>IDENTIFICATION</scope>
</reference>
<dbReference type="GO" id="GO:0003723">
    <property type="term" value="F:RNA binding"/>
    <property type="evidence" value="ECO:0007669"/>
    <property type="project" value="UniProtKB-UniRule"/>
</dbReference>
<organism evidence="6">
    <name type="scientific">Schistocephalus solidus</name>
    <name type="common">Tapeworm</name>
    <dbReference type="NCBI Taxonomy" id="70667"/>
    <lineage>
        <taxon>Eukaryota</taxon>
        <taxon>Metazoa</taxon>
        <taxon>Spiralia</taxon>
        <taxon>Lophotrochozoa</taxon>
        <taxon>Platyhelminthes</taxon>
        <taxon>Cestoda</taxon>
        <taxon>Eucestoda</taxon>
        <taxon>Diphyllobothriidea</taxon>
        <taxon>Diphyllobothriidae</taxon>
        <taxon>Schistocephalus</taxon>
    </lineage>
</organism>
<feature type="compositionally biased region" description="Polar residues" evidence="4">
    <location>
        <begin position="486"/>
        <end position="501"/>
    </location>
</feature>
<evidence type="ECO:0000313" key="6">
    <source>
        <dbReference type="WBParaSite" id="SSLN_0000864001-mRNA-1"/>
    </source>
</evidence>
<dbReference type="SMART" id="SM00360">
    <property type="entry name" value="RRM"/>
    <property type="match status" value="2"/>
</dbReference>
<dbReference type="PROSITE" id="PS50102">
    <property type="entry name" value="RRM"/>
    <property type="match status" value="2"/>
</dbReference>
<feature type="compositionally biased region" description="Low complexity" evidence="4">
    <location>
        <begin position="742"/>
        <end position="766"/>
    </location>
</feature>
<comment type="subcellular location">
    <subcellularLocation>
        <location evidence="1">Nucleus</location>
    </subcellularLocation>
</comment>
<dbReference type="InterPro" id="IPR012677">
    <property type="entry name" value="Nucleotide-bd_a/b_plait_sf"/>
</dbReference>
<feature type="region of interest" description="Disordered" evidence="4">
    <location>
        <begin position="679"/>
        <end position="836"/>
    </location>
</feature>
<evidence type="ECO:0000256" key="1">
    <source>
        <dbReference type="ARBA" id="ARBA00004123"/>
    </source>
</evidence>
<feature type="domain" description="RRM" evidence="5">
    <location>
        <begin position="247"/>
        <end position="324"/>
    </location>
</feature>
<dbReference type="PANTHER" id="PTHR48033:SF10">
    <property type="entry name" value="RNA-BINDING PROTEIN SQUID"/>
    <property type="match status" value="1"/>
</dbReference>
<evidence type="ECO:0000259" key="5">
    <source>
        <dbReference type="PROSITE" id="PS50102"/>
    </source>
</evidence>
<protein>
    <submittedName>
        <fullName evidence="6">RRM domain-containing protein</fullName>
    </submittedName>
</protein>
<feature type="domain" description="RRM" evidence="5">
    <location>
        <begin position="164"/>
        <end position="246"/>
    </location>
</feature>
<feature type="region of interest" description="Disordered" evidence="4">
    <location>
        <begin position="446"/>
        <end position="501"/>
    </location>
</feature>
<proteinExistence type="predicted"/>
<dbReference type="InterPro" id="IPR000504">
    <property type="entry name" value="RRM_dom"/>
</dbReference>
<keyword evidence="2" id="KW-0539">Nucleus</keyword>
<evidence type="ECO:0000256" key="3">
    <source>
        <dbReference type="PROSITE-ProRule" id="PRU00176"/>
    </source>
</evidence>